<gene>
    <name evidence="1" type="ORF">METZ01_LOCUS312091</name>
</gene>
<dbReference type="AlphaFoldDB" id="A0A382NG74"/>
<dbReference type="EMBL" id="UINC01099739">
    <property type="protein sequence ID" value="SVC59237.1"/>
    <property type="molecule type" value="Genomic_DNA"/>
</dbReference>
<protein>
    <submittedName>
        <fullName evidence="1">Uncharacterized protein</fullName>
    </submittedName>
</protein>
<proteinExistence type="predicted"/>
<organism evidence="1">
    <name type="scientific">marine metagenome</name>
    <dbReference type="NCBI Taxonomy" id="408172"/>
    <lineage>
        <taxon>unclassified sequences</taxon>
        <taxon>metagenomes</taxon>
        <taxon>ecological metagenomes</taxon>
    </lineage>
</organism>
<reference evidence="1" key="1">
    <citation type="submission" date="2018-05" db="EMBL/GenBank/DDBJ databases">
        <authorList>
            <person name="Lanie J.A."/>
            <person name="Ng W.-L."/>
            <person name="Kazmierczak K.M."/>
            <person name="Andrzejewski T.M."/>
            <person name="Davidsen T.M."/>
            <person name="Wayne K.J."/>
            <person name="Tettelin H."/>
            <person name="Glass J.I."/>
            <person name="Rusch D."/>
            <person name="Podicherti R."/>
            <person name="Tsui H.-C.T."/>
            <person name="Winkler M.E."/>
        </authorList>
    </citation>
    <scope>NUCLEOTIDE SEQUENCE</scope>
</reference>
<accession>A0A382NG74</accession>
<evidence type="ECO:0000313" key="1">
    <source>
        <dbReference type="EMBL" id="SVC59237.1"/>
    </source>
</evidence>
<name>A0A382NG74_9ZZZZ</name>
<sequence length="69" mass="7788">MFHVIRPAAIISRANARLNEVVRVLITARHCHQRPTVSTTSLIGEPLGARIRLKRSTEQPFERVASRSD</sequence>